<dbReference type="EMBL" id="FOFS01000007">
    <property type="protein sequence ID" value="SEQ52131.1"/>
    <property type="molecule type" value="Genomic_DNA"/>
</dbReference>
<gene>
    <name evidence="1" type="ORF">SAMN04488038_107158</name>
</gene>
<evidence type="ECO:0000313" key="1">
    <source>
        <dbReference type="EMBL" id="SEQ52131.1"/>
    </source>
</evidence>
<reference evidence="1 2" key="1">
    <citation type="submission" date="2016-10" db="EMBL/GenBank/DDBJ databases">
        <authorList>
            <person name="de Groot N.N."/>
        </authorList>
    </citation>
    <scope>NUCLEOTIDE SEQUENCE [LARGE SCALE GENOMIC DNA]</scope>
    <source>
        <strain evidence="1 2">DSM 25927</strain>
    </source>
</reference>
<name>A0A1H9GPY6_9GAMM</name>
<proteinExistence type="predicted"/>
<dbReference type="Proteomes" id="UP000199233">
    <property type="component" value="Unassembled WGS sequence"/>
</dbReference>
<dbReference type="RefSeq" id="WP_093285523.1">
    <property type="nucleotide sequence ID" value="NZ_FOFS01000007.1"/>
</dbReference>
<dbReference type="STRING" id="489703.SAMN04488038_107158"/>
<dbReference type="AlphaFoldDB" id="A0A1H9GPY6"/>
<organism evidence="1 2">
    <name type="scientific">Solimonas aquatica</name>
    <dbReference type="NCBI Taxonomy" id="489703"/>
    <lineage>
        <taxon>Bacteria</taxon>
        <taxon>Pseudomonadati</taxon>
        <taxon>Pseudomonadota</taxon>
        <taxon>Gammaproteobacteria</taxon>
        <taxon>Nevskiales</taxon>
        <taxon>Nevskiaceae</taxon>
        <taxon>Solimonas</taxon>
    </lineage>
</organism>
<sequence length="98" mass="10688">MNTRSGDTPAIPRLDGLPQAVGATVLIHEDGEFRVYATELEMLLRWDLFQGDRHLHTGSALRVESCIVSAKGKIGFFRRPTVARLIAAGDEASPNDPS</sequence>
<accession>A0A1H9GPY6</accession>
<keyword evidence="2" id="KW-1185">Reference proteome</keyword>
<evidence type="ECO:0000313" key="2">
    <source>
        <dbReference type="Proteomes" id="UP000199233"/>
    </source>
</evidence>
<protein>
    <submittedName>
        <fullName evidence="1">Uncharacterized protein</fullName>
    </submittedName>
</protein>